<protein>
    <submittedName>
        <fullName evidence="1">Uncharacterized protein</fullName>
    </submittedName>
</protein>
<dbReference type="EMBL" id="JEMB01001538">
    <property type="protein sequence ID" value="KYF86504.1"/>
    <property type="molecule type" value="Genomic_DNA"/>
</dbReference>
<evidence type="ECO:0000313" key="2">
    <source>
        <dbReference type="Proteomes" id="UP000075635"/>
    </source>
</evidence>
<comment type="caution">
    <text evidence="1">The sequence shown here is derived from an EMBL/GenBank/DDBJ whole genome shotgun (WGS) entry which is preliminary data.</text>
</comment>
<reference evidence="1 2" key="1">
    <citation type="submission" date="2014-02" db="EMBL/GenBank/DDBJ databases">
        <title>The small core and large imbalanced accessory genome model reveals a collaborative survival strategy of Sorangium cellulosum strains in nature.</title>
        <authorList>
            <person name="Han K."/>
            <person name="Peng R."/>
            <person name="Blom J."/>
            <person name="Li Y.-Z."/>
        </authorList>
    </citation>
    <scope>NUCLEOTIDE SEQUENCE [LARGE SCALE GENOMIC DNA]</scope>
    <source>
        <strain evidence="1 2">So0011-07</strain>
    </source>
</reference>
<accession>A0A150S211</accession>
<name>A0A150S211_SORCE</name>
<evidence type="ECO:0000313" key="1">
    <source>
        <dbReference type="EMBL" id="KYF86504.1"/>
    </source>
</evidence>
<dbReference type="AlphaFoldDB" id="A0A150S211"/>
<dbReference type="Proteomes" id="UP000075635">
    <property type="component" value="Unassembled WGS sequence"/>
</dbReference>
<proteinExistence type="predicted"/>
<sequence>MLPVEWTLPGDVSLHQPLAAMIGFLRLDGDLLSAAAEVSGAEPEDADALRSRVGALPARAREQWLRRAVGEPDLALGAELRRAFSPDVRTIRRCMVRGHWRRAGRSWKDARPRWIKPYWRGPSAAAIVQREYRLICARDADA</sequence>
<gene>
    <name evidence="1" type="ORF">BE17_14905</name>
</gene>
<organism evidence="1 2">
    <name type="scientific">Sorangium cellulosum</name>
    <name type="common">Polyangium cellulosum</name>
    <dbReference type="NCBI Taxonomy" id="56"/>
    <lineage>
        <taxon>Bacteria</taxon>
        <taxon>Pseudomonadati</taxon>
        <taxon>Myxococcota</taxon>
        <taxon>Polyangia</taxon>
        <taxon>Polyangiales</taxon>
        <taxon>Polyangiaceae</taxon>
        <taxon>Sorangium</taxon>
    </lineage>
</organism>